<gene>
    <name evidence="6" type="ORF">H4W29_006588</name>
</gene>
<reference evidence="6 7" key="1">
    <citation type="submission" date="2020-10" db="EMBL/GenBank/DDBJ databases">
        <title>Sequencing the genomes of 1000 actinobacteria strains.</title>
        <authorList>
            <person name="Klenk H.-P."/>
        </authorList>
    </citation>
    <scope>NUCLEOTIDE SEQUENCE [LARGE SCALE GENOMIC DNA]</scope>
    <source>
        <strain evidence="6 7">DSM 7307</strain>
    </source>
</reference>
<keyword evidence="7" id="KW-1185">Reference proteome</keyword>
<sequence length="206" mass="22977">MEKPARRGPKPNMQMREKLIEAGLREIHANGFAATGIQKIVDDIKVPKGSFYNYFDSKEAFGAEISDRYSEQALARLVSFLADADKPPLRRLKAYFDDRTASFALRGHTQGCVLGNFSAETVDHSELIRQHVAAHFSRWSEVIAACLAEAQRDGTLTGELPAETLADFILNSWEGALLRMRADRSGAPLETFKQMVFDVLLHGRGH</sequence>
<dbReference type="RefSeq" id="WP_192732948.1">
    <property type="nucleotide sequence ID" value="NZ_BAAAVL010000015.1"/>
</dbReference>
<keyword evidence="3" id="KW-0804">Transcription</keyword>
<evidence type="ECO:0000256" key="3">
    <source>
        <dbReference type="ARBA" id="ARBA00023163"/>
    </source>
</evidence>
<dbReference type="InterPro" id="IPR009057">
    <property type="entry name" value="Homeodomain-like_sf"/>
</dbReference>
<accession>A0ABR9J1H9</accession>
<evidence type="ECO:0000256" key="2">
    <source>
        <dbReference type="ARBA" id="ARBA00023125"/>
    </source>
</evidence>
<dbReference type="Proteomes" id="UP000620262">
    <property type="component" value="Unassembled WGS sequence"/>
</dbReference>
<feature type="domain" description="HTH tetR-type" evidence="5">
    <location>
        <begin position="13"/>
        <end position="73"/>
    </location>
</feature>
<dbReference type="InterPro" id="IPR036271">
    <property type="entry name" value="Tet_transcr_reg_TetR-rel_C_sf"/>
</dbReference>
<dbReference type="Pfam" id="PF00440">
    <property type="entry name" value="TetR_N"/>
    <property type="match status" value="1"/>
</dbReference>
<keyword evidence="1" id="KW-0805">Transcription regulation</keyword>
<dbReference type="SUPFAM" id="SSF48498">
    <property type="entry name" value="Tetracyclin repressor-like, C-terminal domain"/>
    <property type="match status" value="1"/>
</dbReference>
<dbReference type="EMBL" id="JADBEC010000003">
    <property type="protein sequence ID" value="MBE1509341.1"/>
    <property type="molecule type" value="Genomic_DNA"/>
</dbReference>
<dbReference type="Pfam" id="PF16925">
    <property type="entry name" value="TetR_C_13"/>
    <property type="match status" value="1"/>
</dbReference>
<evidence type="ECO:0000313" key="7">
    <source>
        <dbReference type="Proteomes" id="UP000620262"/>
    </source>
</evidence>
<dbReference type="SUPFAM" id="SSF46689">
    <property type="entry name" value="Homeodomain-like"/>
    <property type="match status" value="1"/>
</dbReference>
<dbReference type="PANTHER" id="PTHR47506">
    <property type="entry name" value="TRANSCRIPTIONAL REGULATORY PROTEIN"/>
    <property type="match status" value="1"/>
</dbReference>
<keyword evidence="2 4" id="KW-0238">DNA-binding</keyword>
<dbReference type="PANTHER" id="PTHR47506:SF6">
    <property type="entry name" value="HTH-TYPE TRANSCRIPTIONAL REPRESSOR NEMR"/>
    <property type="match status" value="1"/>
</dbReference>
<comment type="caution">
    <text evidence="6">The sequence shown here is derived from an EMBL/GenBank/DDBJ whole genome shotgun (WGS) entry which is preliminary data.</text>
</comment>
<name>A0ABR9J1H9_RHIVS</name>
<dbReference type="PROSITE" id="PS50977">
    <property type="entry name" value="HTH_TETR_2"/>
    <property type="match status" value="1"/>
</dbReference>
<dbReference type="Gene3D" id="1.10.357.10">
    <property type="entry name" value="Tetracycline Repressor, domain 2"/>
    <property type="match status" value="1"/>
</dbReference>
<dbReference type="InterPro" id="IPR001647">
    <property type="entry name" value="HTH_TetR"/>
</dbReference>
<protein>
    <submittedName>
        <fullName evidence="6">TetR/AcrR family transcriptional repressor of nem operon</fullName>
    </submittedName>
</protein>
<evidence type="ECO:0000259" key="5">
    <source>
        <dbReference type="PROSITE" id="PS50977"/>
    </source>
</evidence>
<evidence type="ECO:0000313" key="6">
    <source>
        <dbReference type="EMBL" id="MBE1509341.1"/>
    </source>
</evidence>
<evidence type="ECO:0000256" key="4">
    <source>
        <dbReference type="PROSITE-ProRule" id="PRU00335"/>
    </source>
</evidence>
<proteinExistence type="predicted"/>
<organism evidence="6 7">
    <name type="scientific">Rhizobium viscosum</name>
    <name type="common">Arthrobacter viscosus</name>
    <dbReference type="NCBI Taxonomy" id="1673"/>
    <lineage>
        <taxon>Bacteria</taxon>
        <taxon>Pseudomonadati</taxon>
        <taxon>Pseudomonadota</taxon>
        <taxon>Alphaproteobacteria</taxon>
        <taxon>Hyphomicrobiales</taxon>
        <taxon>Rhizobiaceae</taxon>
        <taxon>Rhizobium/Agrobacterium group</taxon>
        <taxon>Rhizobium</taxon>
    </lineage>
</organism>
<dbReference type="InterPro" id="IPR011075">
    <property type="entry name" value="TetR_C"/>
</dbReference>
<evidence type="ECO:0000256" key="1">
    <source>
        <dbReference type="ARBA" id="ARBA00023015"/>
    </source>
</evidence>
<feature type="DNA-binding region" description="H-T-H motif" evidence="4">
    <location>
        <begin position="36"/>
        <end position="55"/>
    </location>
</feature>